<gene>
    <name evidence="2" type="ORF">Metal_0897</name>
</gene>
<dbReference type="eggNOG" id="ENOG5031M5I">
    <property type="taxonomic scope" value="Bacteria"/>
</dbReference>
<dbReference type="RefSeq" id="WP_005369996.1">
    <property type="nucleotide sequence ID" value="NZ_CM001475.1"/>
</dbReference>
<evidence type="ECO:0000313" key="3">
    <source>
        <dbReference type="Proteomes" id="UP000005090"/>
    </source>
</evidence>
<dbReference type="InterPro" id="IPR058059">
    <property type="entry name" value="PA3496-like"/>
</dbReference>
<protein>
    <submittedName>
        <fullName evidence="2">Uncharacterized protein</fullName>
    </submittedName>
</protein>
<dbReference type="STRING" id="686340.Metal_0897"/>
<reference evidence="2 3" key="1">
    <citation type="journal article" date="2013" name="Genome Announc.">
        <title>Genome Sequence of the Obligate Gammaproteobacterial Methanotroph Methylomicrobium album Strain BG8.</title>
        <authorList>
            <person name="Kits K.D."/>
            <person name="Kalyuzhnaya M.G."/>
            <person name="Klotz M.G."/>
            <person name="Jetten M.S."/>
            <person name="Op den Camp H.J."/>
            <person name="Vuilleumier S."/>
            <person name="Bringel F."/>
            <person name="Dispirito A.A."/>
            <person name="Murrell J.C."/>
            <person name="Bruce D."/>
            <person name="Cheng J.F."/>
            <person name="Copeland A."/>
            <person name="Goodwin L."/>
            <person name="Hauser L."/>
            <person name="Lajus A."/>
            <person name="Land M.L."/>
            <person name="Lapidus A."/>
            <person name="Lucas S."/>
            <person name="Medigue C."/>
            <person name="Pitluck S."/>
            <person name="Woyke T."/>
            <person name="Zeytun A."/>
            <person name="Stein L.Y."/>
        </authorList>
    </citation>
    <scope>NUCLEOTIDE SEQUENCE [LARGE SCALE GENOMIC DNA]</scope>
    <source>
        <strain evidence="2 3">BG8</strain>
    </source>
</reference>
<dbReference type="HOGENOM" id="CLU_2554425_0_0_6"/>
<dbReference type="Proteomes" id="UP000005090">
    <property type="component" value="Chromosome"/>
</dbReference>
<keyword evidence="3" id="KW-1185">Reference proteome</keyword>
<name>H8GFX0_METAL</name>
<organism evidence="2 3">
    <name type="scientific">Methylomicrobium album BG8</name>
    <dbReference type="NCBI Taxonomy" id="686340"/>
    <lineage>
        <taxon>Bacteria</taxon>
        <taxon>Pseudomonadati</taxon>
        <taxon>Pseudomonadota</taxon>
        <taxon>Gammaproteobacteria</taxon>
        <taxon>Methylococcales</taxon>
        <taxon>Methylococcaceae</taxon>
        <taxon>Methylomicrobium</taxon>
    </lineage>
</organism>
<sequence>MTKDIQPSVVETSKAEPETEKSKHDADIEIEDYDLQLIDEYISFPTEDEKAVKKMAARRKIEMYWEKKRLREQLGDFDENELDF</sequence>
<feature type="compositionally biased region" description="Basic and acidic residues" evidence="1">
    <location>
        <begin position="13"/>
        <end position="25"/>
    </location>
</feature>
<evidence type="ECO:0000256" key="1">
    <source>
        <dbReference type="SAM" id="MobiDB-lite"/>
    </source>
</evidence>
<dbReference type="NCBIfam" id="NF046101">
    <property type="entry name" value="PA3496_fam"/>
    <property type="match status" value="1"/>
</dbReference>
<evidence type="ECO:0000313" key="2">
    <source>
        <dbReference type="EMBL" id="EIC28721.1"/>
    </source>
</evidence>
<accession>H8GFX0</accession>
<proteinExistence type="predicted"/>
<feature type="region of interest" description="Disordered" evidence="1">
    <location>
        <begin position="1"/>
        <end position="25"/>
    </location>
</feature>
<dbReference type="EMBL" id="CM001475">
    <property type="protein sequence ID" value="EIC28721.1"/>
    <property type="molecule type" value="Genomic_DNA"/>
</dbReference>
<dbReference type="AlphaFoldDB" id="H8GFX0"/>